<evidence type="ECO:0000256" key="1">
    <source>
        <dbReference type="SAM" id="MobiDB-lite"/>
    </source>
</evidence>
<evidence type="ECO:0000256" key="2">
    <source>
        <dbReference type="SAM" id="SignalP"/>
    </source>
</evidence>
<keyword evidence="4" id="KW-1185">Reference proteome</keyword>
<name>A0A1I7NLS6_9HYPH</name>
<dbReference type="PROSITE" id="PS51257">
    <property type="entry name" value="PROKAR_LIPOPROTEIN"/>
    <property type="match status" value="1"/>
</dbReference>
<dbReference type="STRING" id="51670.SAMN04488557_2614"/>
<evidence type="ECO:0008006" key="5">
    <source>
        <dbReference type="Google" id="ProtNLM"/>
    </source>
</evidence>
<dbReference type="EMBL" id="FPCH01000002">
    <property type="protein sequence ID" value="SFV35579.1"/>
    <property type="molecule type" value="Genomic_DNA"/>
</dbReference>
<organism evidence="3 4">
    <name type="scientific">Hyphomicrobium facile</name>
    <dbReference type="NCBI Taxonomy" id="51670"/>
    <lineage>
        <taxon>Bacteria</taxon>
        <taxon>Pseudomonadati</taxon>
        <taxon>Pseudomonadota</taxon>
        <taxon>Alphaproteobacteria</taxon>
        <taxon>Hyphomicrobiales</taxon>
        <taxon>Hyphomicrobiaceae</taxon>
        <taxon>Hyphomicrobium</taxon>
    </lineage>
</organism>
<evidence type="ECO:0000313" key="3">
    <source>
        <dbReference type="EMBL" id="SFV35579.1"/>
    </source>
</evidence>
<keyword evidence="2" id="KW-0732">Signal</keyword>
<accession>A0A1I7NLS6</accession>
<dbReference type="AlphaFoldDB" id="A0A1I7NLS6"/>
<dbReference type="Proteomes" id="UP000199423">
    <property type="component" value="Unassembled WGS sequence"/>
</dbReference>
<feature type="region of interest" description="Disordered" evidence="1">
    <location>
        <begin position="61"/>
        <end position="95"/>
    </location>
</feature>
<feature type="region of interest" description="Disordered" evidence="1">
    <location>
        <begin position="113"/>
        <end position="133"/>
    </location>
</feature>
<evidence type="ECO:0000313" key="4">
    <source>
        <dbReference type="Proteomes" id="UP000199423"/>
    </source>
</evidence>
<reference evidence="4" key="1">
    <citation type="submission" date="2016-10" db="EMBL/GenBank/DDBJ databases">
        <authorList>
            <person name="Varghese N."/>
            <person name="Submissions S."/>
        </authorList>
    </citation>
    <scope>NUCLEOTIDE SEQUENCE [LARGE SCALE GENOMIC DNA]</scope>
    <source>
        <strain evidence="4">DSM 1565</strain>
    </source>
</reference>
<feature type="compositionally biased region" description="Basic and acidic residues" evidence="1">
    <location>
        <begin position="85"/>
        <end position="95"/>
    </location>
</feature>
<protein>
    <recommendedName>
        <fullName evidence="5">Beta-barrel assembly machine subunit BamF</fullName>
    </recommendedName>
</protein>
<dbReference type="OrthoDB" id="7932097at2"/>
<feature type="signal peptide" evidence="2">
    <location>
        <begin position="1"/>
        <end position="20"/>
    </location>
</feature>
<proteinExistence type="predicted"/>
<sequence length="158" mass="16545">MSLKLGRKIGLCVMASLFLAGCGGFDGVQLNGKVFDAMGLNGDSGPKGDPKMAARQPLVVPPGLEALPPPGSGKVEQPSLAEIQDPDKKLKVSQADLERQQAEYCKKNYEEAQFRGDGTADSASGPLGSCKPSVFNAVKKWTTGSTNADDSDDDSQAQ</sequence>
<dbReference type="RefSeq" id="WP_092868064.1">
    <property type="nucleotide sequence ID" value="NZ_FPCH01000002.1"/>
</dbReference>
<feature type="chain" id="PRO_5011631072" description="Beta-barrel assembly machine subunit BamF" evidence="2">
    <location>
        <begin position="21"/>
        <end position="158"/>
    </location>
</feature>
<gene>
    <name evidence="3" type="ORF">SAMN04488557_2614</name>
</gene>